<dbReference type="AlphaFoldDB" id="A0A317YJF9"/>
<comment type="caution">
    <text evidence="3">The sequence shown here is derived from an EMBL/GenBank/DDBJ whole genome shotgun (WGS) entry which is preliminary data.</text>
</comment>
<name>A0A317YJF9_MAIZE</name>
<accession>A0A317YJF9</accession>
<feature type="domain" description="Transposase-associated" evidence="2">
    <location>
        <begin position="1"/>
        <end position="74"/>
    </location>
</feature>
<sequence>MYGIDRSDINYFCHVQGFLNVAEKHRLDNKATTILCPCVDCRNFDPIIDSRVILGHLIMRGFTSGYTCWTNHGECSIGDNNGNNKAPLDTNGSPMDTNEANDHYVHIQDTKSHFADAMIVDVPVDHLEYMIHDVTVTRNLSEAQASQVREILVRERETPLYPGSSDNRLSFTIELLRFKVASGWSDKSFTDLLIF</sequence>
<proteinExistence type="predicted"/>
<protein>
    <recommendedName>
        <fullName evidence="2">Transposase-associated domain-containing protein</fullName>
    </recommendedName>
</protein>
<feature type="compositionally biased region" description="Polar residues" evidence="1">
    <location>
        <begin position="80"/>
        <end position="98"/>
    </location>
</feature>
<gene>
    <name evidence="3" type="ORF">Zm00014a_005942</name>
</gene>
<feature type="region of interest" description="Disordered" evidence="1">
    <location>
        <begin position="80"/>
        <end position="100"/>
    </location>
</feature>
<reference evidence="3" key="1">
    <citation type="journal article" date="2018" name="Nat. Genet.">
        <title>Extensive intraspecific gene order and gene structural variations between Mo17 and other maize genomes.</title>
        <authorList>
            <person name="Sun S."/>
            <person name="Zhou Y."/>
            <person name="Chen J."/>
            <person name="Shi J."/>
            <person name="Zhao H."/>
            <person name="Zhao H."/>
            <person name="Song W."/>
            <person name="Zhang M."/>
            <person name="Cui Y."/>
            <person name="Dong X."/>
            <person name="Liu H."/>
            <person name="Ma X."/>
            <person name="Jiao Y."/>
            <person name="Wang B."/>
            <person name="Wei X."/>
            <person name="Stein J.C."/>
            <person name="Glaubitz J.C."/>
            <person name="Lu F."/>
            <person name="Yu G."/>
            <person name="Liang C."/>
            <person name="Fengler K."/>
            <person name="Li B."/>
            <person name="Rafalski A."/>
            <person name="Schnable P.S."/>
            <person name="Ware D.H."/>
            <person name="Buckler E.S."/>
            <person name="Lai J."/>
        </authorList>
    </citation>
    <scope>NUCLEOTIDE SEQUENCE [LARGE SCALE GENOMIC DNA]</scope>
    <source>
        <tissue evidence="3">Seedling</tissue>
    </source>
</reference>
<dbReference type="Pfam" id="PF13963">
    <property type="entry name" value="Transpos_assoc"/>
    <property type="match status" value="1"/>
</dbReference>
<evidence type="ECO:0000259" key="2">
    <source>
        <dbReference type="Pfam" id="PF13963"/>
    </source>
</evidence>
<dbReference type="ExpressionAtlas" id="A0A317YJF9">
    <property type="expression patterns" value="baseline"/>
</dbReference>
<evidence type="ECO:0000313" key="3">
    <source>
        <dbReference type="EMBL" id="PWZ58838.1"/>
    </source>
</evidence>
<dbReference type="Proteomes" id="UP000251960">
    <property type="component" value="Chromosome 1"/>
</dbReference>
<organism evidence="3">
    <name type="scientific">Zea mays</name>
    <name type="common">Maize</name>
    <dbReference type="NCBI Taxonomy" id="4577"/>
    <lineage>
        <taxon>Eukaryota</taxon>
        <taxon>Viridiplantae</taxon>
        <taxon>Streptophyta</taxon>
        <taxon>Embryophyta</taxon>
        <taxon>Tracheophyta</taxon>
        <taxon>Spermatophyta</taxon>
        <taxon>Magnoliopsida</taxon>
        <taxon>Liliopsida</taxon>
        <taxon>Poales</taxon>
        <taxon>Poaceae</taxon>
        <taxon>PACMAD clade</taxon>
        <taxon>Panicoideae</taxon>
        <taxon>Andropogonodae</taxon>
        <taxon>Andropogoneae</taxon>
        <taxon>Tripsacinae</taxon>
        <taxon>Zea</taxon>
    </lineage>
</organism>
<dbReference type="InterPro" id="IPR029480">
    <property type="entry name" value="Transpos_assoc"/>
</dbReference>
<evidence type="ECO:0000256" key="1">
    <source>
        <dbReference type="SAM" id="MobiDB-lite"/>
    </source>
</evidence>
<dbReference type="EMBL" id="NCVQ01000001">
    <property type="protein sequence ID" value="PWZ58838.1"/>
    <property type="molecule type" value="Genomic_DNA"/>
</dbReference>